<dbReference type="AlphaFoldDB" id="A0A382YWU6"/>
<keyword evidence="4" id="KW-0106">Calcium</keyword>
<dbReference type="Gene3D" id="3.40.720.10">
    <property type="entry name" value="Alkaline Phosphatase, subunit A"/>
    <property type="match status" value="1"/>
</dbReference>
<evidence type="ECO:0000256" key="2">
    <source>
        <dbReference type="ARBA" id="ARBA00022723"/>
    </source>
</evidence>
<dbReference type="PANTHER" id="PTHR42693">
    <property type="entry name" value="ARYLSULFATASE FAMILY MEMBER"/>
    <property type="match status" value="1"/>
</dbReference>
<keyword evidence="3" id="KW-0378">Hydrolase</keyword>
<name>A0A382YWU6_9ZZZZ</name>
<evidence type="ECO:0000313" key="6">
    <source>
        <dbReference type="EMBL" id="SVD87601.1"/>
    </source>
</evidence>
<dbReference type="GO" id="GO:0004065">
    <property type="term" value="F:arylsulfatase activity"/>
    <property type="evidence" value="ECO:0007669"/>
    <property type="project" value="TreeGrafter"/>
</dbReference>
<sequence>MKLFLFLSLFLLTVVHTLSTEYKLEKVSGKSPRNIIFILTDDHRFDAMGFMGHPFLETPHMDSLAKGGAHFTNAFVTTSLCSPSRASILTGRYAHNHGVVDNYNPLPKGLVYFPQYLQASGYNTAFIGKWHMGGNIDHRQPGFDHWVSFKGQGTYWADGHGTSRKVPQNSYDGFNVNGKRVSQKGYITDELTKYSLDWLKIRNDKRPFFLMISHKAVHADFVAADRHLGRYKDKRMPLPETFADTKANYADKPMWL</sequence>
<dbReference type="InterPro" id="IPR024607">
    <property type="entry name" value="Sulfatase_CS"/>
</dbReference>
<gene>
    <name evidence="6" type="ORF">METZ01_LOCUS440455</name>
</gene>
<feature type="non-terminal residue" evidence="6">
    <location>
        <position position="256"/>
    </location>
</feature>
<dbReference type="PROSITE" id="PS00149">
    <property type="entry name" value="SULFATASE_2"/>
    <property type="match status" value="1"/>
</dbReference>
<dbReference type="EMBL" id="UINC01179094">
    <property type="protein sequence ID" value="SVD87601.1"/>
    <property type="molecule type" value="Genomic_DNA"/>
</dbReference>
<dbReference type="InterPro" id="IPR000917">
    <property type="entry name" value="Sulfatase_N"/>
</dbReference>
<comment type="similarity">
    <text evidence="1">Belongs to the sulfatase family.</text>
</comment>
<dbReference type="InterPro" id="IPR050738">
    <property type="entry name" value="Sulfatase"/>
</dbReference>
<accession>A0A382YWU6</accession>
<evidence type="ECO:0000259" key="5">
    <source>
        <dbReference type="Pfam" id="PF00884"/>
    </source>
</evidence>
<dbReference type="InterPro" id="IPR017850">
    <property type="entry name" value="Alkaline_phosphatase_core_sf"/>
</dbReference>
<dbReference type="Pfam" id="PF00884">
    <property type="entry name" value="Sulfatase"/>
    <property type="match status" value="1"/>
</dbReference>
<evidence type="ECO:0000256" key="3">
    <source>
        <dbReference type="ARBA" id="ARBA00022801"/>
    </source>
</evidence>
<keyword evidence="2" id="KW-0479">Metal-binding</keyword>
<dbReference type="PROSITE" id="PS00523">
    <property type="entry name" value="SULFATASE_1"/>
    <property type="match status" value="1"/>
</dbReference>
<reference evidence="6" key="1">
    <citation type="submission" date="2018-05" db="EMBL/GenBank/DDBJ databases">
        <authorList>
            <person name="Lanie J.A."/>
            <person name="Ng W.-L."/>
            <person name="Kazmierczak K.M."/>
            <person name="Andrzejewski T.M."/>
            <person name="Davidsen T.M."/>
            <person name="Wayne K.J."/>
            <person name="Tettelin H."/>
            <person name="Glass J.I."/>
            <person name="Rusch D."/>
            <person name="Podicherti R."/>
            <person name="Tsui H.-C.T."/>
            <person name="Winkler M.E."/>
        </authorList>
    </citation>
    <scope>NUCLEOTIDE SEQUENCE</scope>
</reference>
<dbReference type="GO" id="GO:0046872">
    <property type="term" value="F:metal ion binding"/>
    <property type="evidence" value="ECO:0007669"/>
    <property type="project" value="UniProtKB-KW"/>
</dbReference>
<feature type="domain" description="Sulfatase N-terminal" evidence="5">
    <location>
        <begin position="33"/>
        <end position="249"/>
    </location>
</feature>
<dbReference type="PANTHER" id="PTHR42693:SF33">
    <property type="entry name" value="ARYLSULFATASE"/>
    <property type="match status" value="1"/>
</dbReference>
<evidence type="ECO:0000256" key="4">
    <source>
        <dbReference type="ARBA" id="ARBA00022837"/>
    </source>
</evidence>
<protein>
    <recommendedName>
        <fullName evidence="5">Sulfatase N-terminal domain-containing protein</fullName>
    </recommendedName>
</protein>
<dbReference type="SUPFAM" id="SSF53649">
    <property type="entry name" value="Alkaline phosphatase-like"/>
    <property type="match status" value="1"/>
</dbReference>
<proteinExistence type="inferred from homology"/>
<evidence type="ECO:0000256" key="1">
    <source>
        <dbReference type="ARBA" id="ARBA00008779"/>
    </source>
</evidence>
<organism evidence="6">
    <name type="scientific">marine metagenome</name>
    <dbReference type="NCBI Taxonomy" id="408172"/>
    <lineage>
        <taxon>unclassified sequences</taxon>
        <taxon>metagenomes</taxon>
        <taxon>ecological metagenomes</taxon>
    </lineage>
</organism>